<comment type="caution">
    <text evidence="4">The sequence shown here is derived from an EMBL/GenBank/DDBJ whole genome shotgun (WGS) entry which is preliminary data.</text>
</comment>
<accession>A0A0R2DU57</accession>
<dbReference type="InterPro" id="IPR003675">
    <property type="entry name" value="Rce1/LyrA-like_dom"/>
</dbReference>
<feature type="transmembrane region" description="Helical" evidence="2">
    <location>
        <begin position="87"/>
        <end position="110"/>
    </location>
</feature>
<dbReference type="PANTHER" id="PTHR36435">
    <property type="entry name" value="SLR1288 PROTEIN"/>
    <property type="match status" value="1"/>
</dbReference>
<feature type="transmembrane region" description="Helical" evidence="2">
    <location>
        <begin position="47"/>
        <end position="66"/>
    </location>
</feature>
<protein>
    <recommendedName>
        <fullName evidence="3">CAAX prenyl protease 2/Lysostaphin resistance protein A-like domain-containing protein</fullName>
    </recommendedName>
</protein>
<evidence type="ECO:0000313" key="5">
    <source>
        <dbReference type="Proteomes" id="UP000051378"/>
    </source>
</evidence>
<dbReference type="PATRIC" id="fig|1423744.4.peg.607"/>
<keyword evidence="2" id="KW-0472">Membrane</keyword>
<name>A0A0R2DU57_9LACO</name>
<dbReference type="InterPro" id="IPR052710">
    <property type="entry name" value="CAAX_protease"/>
</dbReference>
<keyword evidence="2" id="KW-1133">Transmembrane helix</keyword>
<dbReference type="EMBL" id="AYZL01000019">
    <property type="protein sequence ID" value="KRN04060.1"/>
    <property type="molecule type" value="Genomic_DNA"/>
</dbReference>
<dbReference type="AlphaFoldDB" id="A0A0R2DU57"/>
<feature type="transmembrane region" description="Helical" evidence="2">
    <location>
        <begin position="130"/>
        <end position="153"/>
    </location>
</feature>
<evidence type="ECO:0000256" key="2">
    <source>
        <dbReference type="SAM" id="Phobius"/>
    </source>
</evidence>
<dbReference type="Proteomes" id="UP000051378">
    <property type="component" value="Unassembled WGS sequence"/>
</dbReference>
<evidence type="ECO:0000313" key="4">
    <source>
        <dbReference type="EMBL" id="KRN04060.1"/>
    </source>
</evidence>
<keyword evidence="2" id="KW-0812">Transmembrane</keyword>
<evidence type="ECO:0000256" key="1">
    <source>
        <dbReference type="ARBA" id="ARBA00009067"/>
    </source>
</evidence>
<dbReference type="PANTHER" id="PTHR36435:SF1">
    <property type="entry name" value="CAAX AMINO TERMINAL PROTEASE FAMILY PROTEIN"/>
    <property type="match status" value="1"/>
</dbReference>
<feature type="domain" description="CAAX prenyl protease 2/Lysostaphin resistance protein A-like" evidence="3">
    <location>
        <begin position="130"/>
        <end position="222"/>
    </location>
</feature>
<dbReference type="Pfam" id="PF02517">
    <property type="entry name" value="Rce1-like"/>
    <property type="match status" value="1"/>
</dbReference>
<comment type="similarity">
    <text evidence="1">Belongs to the UPF0177 family.</text>
</comment>
<evidence type="ECO:0000259" key="3">
    <source>
        <dbReference type="Pfam" id="PF02517"/>
    </source>
</evidence>
<dbReference type="GO" id="GO:0004175">
    <property type="term" value="F:endopeptidase activity"/>
    <property type="evidence" value="ECO:0007669"/>
    <property type="project" value="UniProtKB-ARBA"/>
</dbReference>
<dbReference type="RefSeq" id="WP_056974806.1">
    <property type="nucleotide sequence ID" value="NZ_AYZL01000019.1"/>
</dbReference>
<organism evidence="4 5">
    <name type="scientific">Holzapfeliella floricola DSM 23037 = JCM 16512</name>
    <dbReference type="NCBI Taxonomy" id="1423744"/>
    <lineage>
        <taxon>Bacteria</taxon>
        <taxon>Bacillati</taxon>
        <taxon>Bacillota</taxon>
        <taxon>Bacilli</taxon>
        <taxon>Lactobacillales</taxon>
        <taxon>Lactobacillaceae</taxon>
        <taxon>Holzapfeliella</taxon>
    </lineage>
</organism>
<feature type="transmembrane region" description="Helical" evidence="2">
    <location>
        <begin position="7"/>
        <end position="27"/>
    </location>
</feature>
<keyword evidence="5" id="KW-1185">Reference proteome</keyword>
<proteinExistence type="inferred from homology"/>
<reference evidence="4 5" key="1">
    <citation type="journal article" date="2015" name="Genome Announc.">
        <title>Expanding the biotechnology potential of lactobacilli through comparative genomics of 213 strains and associated genera.</title>
        <authorList>
            <person name="Sun Z."/>
            <person name="Harris H.M."/>
            <person name="McCann A."/>
            <person name="Guo C."/>
            <person name="Argimon S."/>
            <person name="Zhang W."/>
            <person name="Yang X."/>
            <person name="Jeffery I.B."/>
            <person name="Cooney J.C."/>
            <person name="Kagawa T.F."/>
            <person name="Liu W."/>
            <person name="Song Y."/>
            <person name="Salvetti E."/>
            <person name="Wrobel A."/>
            <person name="Rasinkangas P."/>
            <person name="Parkhill J."/>
            <person name="Rea M.C."/>
            <person name="O'Sullivan O."/>
            <person name="Ritari J."/>
            <person name="Douillard F.P."/>
            <person name="Paul Ross R."/>
            <person name="Yang R."/>
            <person name="Briner A.E."/>
            <person name="Felis G.E."/>
            <person name="de Vos W.M."/>
            <person name="Barrangou R."/>
            <person name="Klaenhammer T.R."/>
            <person name="Caufield P.W."/>
            <person name="Cui Y."/>
            <person name="Zhang H."/>
            <person name="O'Toole P.W."/>
        </authorList>
    </citation>
    <scope>NUCLEOTIDE SEQUENCE [LARGE SCALE GENOMIC DNA]</scope>
    <source>
        <strain evidence="4 5">DSM 23037</strain>
    </source>
</reference>
<sequence>MKNSNYLSYCGKLIFAIAIFLIEQFSIPLFAMNKETLSLNYILNSGFRLVLGLVALYLCYRYYTYLLKKDNPRQFNIKRFDTKNIKFIILGFISIFILQIFLNMAISSLGLNSTSANQNVLIEALKNRNFLYGFFIVIFGPIIEELIFRGLFFDLFFKHASKMKNILGVISNGMLFYFIHMGFTVHVSGIIYFVMGMIFATTYIKTKDIRCGMGIHILNNLISYLGMIAK</sequence>
<feature type="transmembrane region" description="Helical" evidence="2">
    <location>
        <begin position="165"/>
        <end position="183"/>
    </location>
</feature>
<dbReference type="GO" id="GO:0080120">
    <property type="term" value="P:CAAX-box protein maturation"/>
    <property type="evidence" value="ECO:0007669"/>
    <property type="project" value="UniProtKB-ARBA"/>
</dbReference>
<feature type="transmembrane region" description="Helical" evidence="2">
    <location>
        <begin position="189"/>
        <end position="206"/>
    </location>
</feature>
<gene>
    <name evidence="4" type="ORF">FC86_GL000590</name>
</gene>
<dbReference type="OrthoDB" id="8607342at2"/>